<protein>
    <submittedName>
        <fullName evidence="1">Uncharacterized protein</fullName>
    </submittedName>
</protein>
<dbReference type="EMBL" id="BGPR01002155">
    <property type="protein sequence ID" value="GBM68650.1"/>
    <property type="molecule type" value="Genomic_DNA"/>
</dbReference>
<name>A0A4Y2HTK3_ARAVE</name>
<dbReference type="Proteomes" id="UP000499080">
    <property type="component" value="Unassembled WGS sequence"/>
</dbReference>
<gene>
    <name evidence="1" type="ORF">AVEN_262450_1</name>
</gene>
<keyword evidence="2" id="KW-1185">Reference proteome</keyword>
<proteinExistence type="predicted"/>
<reference evidence="1 2" key="1">
    <citation type="journal article" date="2019" name="Sci. Rep.">
        <title>Orb-weaving spider Araneus ventricosus genome elucidates the spidroin gene catalogue.</title>
        <authorList>
            <person name="Kono N."/>
            <person name="Nakamura H."/>
            <person name="Ohtoshi R."/>
            <person name="Moran D.A.P."/>
            <person name="Shinohara A."/>
            <person name="Yoshida Y."/>
            <person name="Fujiwara M."/>
            <person name="Mori M."/>
            <person name="Tomita M."/>
            <person name="Arakawa K."/>
        </authorList>
    </citation>
    <scope>NUCLEOTIDE SEQUENCE [LARGE SCALE GENOMIC DNA]</scope>
</reference>
<dbReference type="AlphaFoldDB" id="A0A4Y2HTK3"/>
<comment type="caution">
    <text evidence="1">The sequence shown here is derived from an EMBL/GenBank/DDBJ whole genome shotgun (WGS) entry which is preliminary data.</text>
</comment>
<evidence type="ECO:0000313" key="2">
    <source>
        <dbReference type="Proteomes" id="UP000499080"/>
    </source>
</evidence>
<evidence type="ECO:0000313" key="1">
    <source>
        <dbReference type="EMBL" id="GBM68650.1"/>
    </source>
</evidence>
<accession>A0A4Y2HTK3</accession>
<sequence length="87" mass="9820">MRVGIAAYSPCNLASFSIMGTMDGFSGLFIYIKSWTSSAWLLDFRFEDSTDLALHRNFVVLVERPINVLRFQEAFLIGASPAERILK</sequence>
<organism evidence="1 2">
    <name type="scientific">Araneus ventricosus</name>
    <name type="common">Orbweaver spider</name>
    <name type="synonym">Epeira ventricosa</name>
    <dbReference type="NCBI Taxonomy" id="182803"/>
    <lineage>
        <taxon>Eukaryota</taxon>
        <taxon>Metazoa</taxon>
        <taxon>Ecdysozoa</taxon>
        <taxon>Arthropoda</taxon>
        <taxon>Chelicerata</taxon>
        <taxon>Arachnida</taxon>
        <taxon>Araneae</taxon>
        <taxon>Araneomorphae</taxon>
        <taxon>Entelegynae</taxon>
        <taxon>Araneoidea</taxon>
        <taxon>Araneidae</taxon>
        <taxon>Araneus</taxon>
    </lineage>
</organism>